<comment type="caution">
    <text evidence="2">The sequence shown here is derived from an EMBL/GenBank/DDBJ whole genome shotgun (WGS) entry which is preliminary data.</text>
</comment>
<accession>A0AAW2FAT4</accession>
<evidence type="ECO:0000313" key="3">
    <source>
        <dbReference type="Proteomes" id="UP001430953"/>
    </source>
</evidence>
<evidence type="ECO:0000313" key="2">
    <source>
        <dbReference type="EMBL" id="KAL0112084.1"/>
    </source>
</evidence>
<dbReference type="Proteomes" id="UP001430953">
    <property type="component" value="Unassembled WGS sequence"/>
</dbReference>
<proteinExistence type="predicted"/>
<keyword evidence="3" id="KW-1185">Reference proteome</keyword>
<organism evidence="2 3">
    <name type="scientific">Cardiocondyla obscurior</name>
    <dbReference type="NCBI Taxonomy" id="286306"/>
    <lineage>
        <taxon>Eukaryota</taxon>
        <taxon>Metazoa</taxon>
        <taxon>Ecdysozoa</taxon>
        <taxon>Arthropoda</taxon>
        <taxon>Hexapoda</taxon>
        <taxon>Insecta</taxon>
        <taxon>Pterygota</taxon>
        <taxon>Neoptera</taxon>
        <taxon>Endopterygota</taxon>
        <taxon>Hymenoptera</taxon>
        <taxon>Apocrita</taxon>
        <taxon>Aculeata</taxon>
        <taxon>Formicoidea</taxon>
        <taxon>Formicidae</taxon>
        <taxon>Myrmicinae</taxon>
        <taxon>Cardiocondyla</taxon>
    </lineage>
</organism>
<keyword evidence="1" id="KW-0175">Coiled coil</keyword>
<protein>
    <submittedName>
        <fullName evidence="2">Uncharacterized protein</fullName>
    </submittedName>
</protein>
<feature type="coiled-coil region" evidence="1">
    <location>
        <begin position="238"/>
        <end position="272"/>
    </location>
</feature>
<evidence type="ECO:0000256" key="1">
    <source>
        <dbReference type="SAM" id="Coils"/>
    </source>
</evidence>
<sequence>MEENKDKQKNVPKLGAASKILNISEIGGNLTSANVSKISSRSRATMMPGDIAQLRRESKKKVSVCNQTNVSSMLLEEQKKMHTEHEENIELGLLYDKYLQTIMMDLIIKKKTEEKKKQIVTQLATVAQEVDRDMQKLIKIKTRERDIINLSLAQKEVDAQLIAVTRCNDDKTFKIVKDILFKLQSLLEPLDILQCNGLILPNTEDEWKKIQEMLTKCSNVLKRITSLIGSKGETYCAVNDKLKNFTKTNNEIQDLQEKLEKALCNLQILMLKNASISLTFNENKCDTLE</sequence>
<dbReference type="EMBL" id="JADYXP020000013">
    <property type="protein sequence ID" value="KAL0112084.1"/>
    <property type="molecule type" value="Genomic_DNA"/>
</dbReference>
<gene>
    <name evidence="2" type="ORF">PUN28_013365</name>
</gene>
<reference evidence="2 3" key="1">
    <citation type="submission" date="2023-03" db="EMBL/GenBank/DDBJ databases">
        <title>High recombination rates correlate with genetic variation in Cardiocondyla obscurior ants.</title>
        <authorList>
            <person name="Errbii M."/>
        </authorList>
    </citation>
    <scope>NUCLEOTIDE SEQUENCE [LARGE SCALE GENOMIC DNA]</scope>
    <source>
        <strain evidence="2">Alpha-2009</strain>
        <tissue evidence="2">Whole body</tissue>
    </source>
</reference>
<name>A0AAW2FAT4_9HYME</name>
<dbReference type="AlphaFoldDB" id="A0AAW2FAT4"/>